<sequence>MTASRNLNGATTASRKGMKETIHAFYTDLFDSYTHLPPHHPKGDRHAILELLPPEVQHAIINFTTKILSFDGNIIINMKKGIRQVDTVSPKVFAVSPAIEWNGTAWGRGELIETSRVIDVLPMALTMFEATSAIGEVFRLKSIDRSAIKKTFERLLRQPKKDDYSAKENAPFTIADPKTYIPPLESKINHYRICVHLIGSALITTIQTYMKSISLEQIDLRTREVKELLDRLPPMYLKMKVIPLSSFTSKLLEDYPPNKLQFPLAPRGDKVDYAKCRSGKVVEKELSENMANESLNSNRNQQPTAKIVNTFITANVSALSPSSEPGK</sequence>
<protein>
    <submittedName>
        <fullName evidence="1">Uncharacterized protein</fullName>
    </submittedName>
</protein>
<organism evidence="1 2">
    <name type="scientific">Necator americanus</name>
    <name type="common">Human hookworm</name>
    <dbReference type="NCBI Taxonomy" id="51031"/>
    <lineage>
        <taxon>Eukaryota</taxon>
        <taxon>Metazoa</taxon>
        <taxon>Ecdysozoa</taxon>
        <taxon>Nematoda</taxon>
        <taxon>Chromadorea</taxon>
        <taxon>Rhabditida</taxon>
        <taxon>Rhabditina</taxon>
        <taxon>Rhabditomorpha</taxon>
        <taxon>Strongyloidea</taxon>
        <taxon>Ancylostomatidae</taxon>
        <taxon>Bunostominae</taxon>
        <taxon>Necator</taxon>
    </lineage>
</organism>
<comment type="caution">
    <text evidence="1">The sequence shown here is derived from an EMBL/GenBank/DDBJ whole genome shotgun (WGS) entry which is preliminary data.</text>
</comment>
<proteinExistence type="predicted"/>
<evidence type="ECO:0000313" key="2">
    <source>
        <dbReference type="Proteomes" id="UP001303046"/>
    </source>
</evidence>
<dbReference type="Proteomes" id="UP001303046">
    <property type="component" value="Unassembled WGS sequence"/>
</dbReference>
<name>A0ABR1CDX4_NECAM</name>
<keyword evidence="2" id="KW-1185">Reference proteome</keyword>
<gene>
    <name evidence="1" type="primary">Necator_chrII.g6331</name>
    <name evidence="1" type="ORF">RB195_018538</name>
</gene>
<reference evidence="1 2" key="1">
    <citation type="submission" date="2023-08" db="EMBL/GenBank/DDBJ databases">
        <title>A Necator americanus chromosomal reference genome.</title>
        <authorList>
            <person name="Ilik V."/>
            <person name="Petrzelkova K.J."/>
            <person name="Pardy F."/>
            <person name="Fuh T."/>
            <person name="Niatou-Singa F.S."/>
            <person name="Gouil Q."/>
            <person name="Baker L."/>
            <person name="Ritchie M.E."/>
            <person name="Jex A.R."/>
            <person name="Gazzola D."/>
            <person name="Li H."/>
            <person name="Toshio Fujiwara R."/>
            <person name="Zhan B."/>
            <person name="Aroian R.V."/>
            <person name="Pafco B."/>
            <person name="Schwarz E.M."/>
        </authorList>
    </citation>
    <scope>NUCLEOTIDE SEQUENCE [LARGE SCALE GENOMIC DNA]</scope>
    <source>
        <strain evidence="1 2">Aroian</strain>
        <tissue evidence="1">Whole animal</tissue>
    </source>
</reference>
<dbReference type="EMBL" id="JAVFWL010000002">
    <property type="protein sequence ID" value="KAK6735386.1"/>
    <property type="molecule type" value="Genomic_DNA"/>
</dbReference>
<accession>A0ABR1CDX4</accession>
<evidence type="ECO:0000313" key="1">
    <source>
        <dbReference type="EMBL" id="KAK6735386.1"/>
    </source>
</evidence>